<keyword evidence="4" id="KW-0472">Membrane</keyword>
<feature type="domain" description="Fatty acid hydroxylase" evidence="5">
    <location>
        <begin position="94"/>
        <end position="229"/>
    </location>
</feature>
<evidence type="ECO:0000259" key="5">
    <source>
        <dbReference type="Pfam" id="PF04116"/>
    </source>
</evidence>
<evidence type="ECO:0000313" key="7">
    <source>
        <dbReference type="Proteomes" id="UP000563094"/>
    </source>
</evidence>
<dbReference type="Proteomes" id="UP000563094">
    <property type="component" value="Unassembled WGS sequence"/>
</dbReference>
<dbReference type="PANTHER" id="PTHR11863">
    <property type="entry name" value="STEROL DESATURASE"/>
    <property type="match status" value="1"/>
</dbReference>
<dbReference type="EMBL" id="JACJIQ010000005">
    <property type="protein sequence ID" value="MBA9076775.1"/>
    <property type="molecule type" value="Genomic_DNA"/>
</dbReference>
<name>A0A839GMK2_9BACT</name>
<dbReference type="InterPro" id="IPR050307">
    <property type="entry name" value="Sterol_Desaturase_Related"/>
</dbReference>
<dbReference type="RefSeq" id="WP_182512518.1">
    <property type="nucleotide sequence ID" value="NZ_JACJIQ010000005.1"/>
</dbReference>
<evidence type="ECO:0000313" key="6">
    <source>
        <dbReference type="EMBL" id="MBA9076775.1"/>
    </source>
</evidence>
<sequence length="290" mass="32837">MTKNKWLALFDKAAPVVGGVALALLYLETRKPLRPRTQPGWDRRKTNAAVAATASVGLRLALVPALVLSAQRASQKQSGLLPMLPLPAAAQGPLAFLLLDYGNYLWHVLNHQFTLLWRFHHVHHTDLDLDVTTAWRFHLGEVLVSAFYRGAVARVVGPTPQQVLAYELLYEAATAFHHSNWRLPYRLEKALNWLVVTPRMHGIHHSIVHQETDSNFSVVFSFWDRLHQTVRLNVPQQEITVGVPAFRDPQELTYGQLQHLPFTALRPWRLPDGSVPEREPLPLPLDDLAE</sequence>
<evidence type="ECO:0000256" key="2">
    <source>
        <dbReference type="ARBA" id="ARBA00022692"/>
    </source>
</evidence>
<protein>
    <submittedName>
        <fullName evidence="6">Sterol desaturase/sphingolipid hydroxylase (Fatty acid hydroxylase superfamily)</fullName>
    </submittedName>
</protein>
<comment type="caution">
    <text evidence="6">The sequence shown here is derived from an EMBL/GenBank/DDBJ whole genome shotgun (WGS) entry which is preliminary data.</text>
</comment>
<accession>A0A839GMK2</accession>
<dbReference type="GO" id="GO:0016020">
    <property type="term" value="C:membrane"/>
    <property type="evidence" value="ECO:0007669"/>
    <property type="project" value="UniProtKB-SubCell"/>
</dbReference>
<dbReference type="Pfam" id="PF04116">
    <property type="entry name" value="FA_hydroxylase"/>
    <property type="match status" value="1"/>
</dbReference>
<keyword evidence="2" id="KW-0812">Transmembrane</keyword>
<organism evidence="6 7">
    <name type="scientific">Rufibacter quisquiliarum</name>
    <dbReference type="NCBI Taxonomy" id="1549639"/>
    <lineage>
        <taxon>Bacteria</taxon>
        <taxon>Pseudomonadati</taxon>
        <taxon>Bacteroidota</taxon>
        <taxon>Cytophagia</taxon>
        <taxon>Cytophagales</taxon>
        <taxon>Hymenobacteraceae</taxon>
        <taxon>Rufibacter</taxon>
    </lineage>
</organism>
<proteinExistence type="predicted"/>
<dbReference type="InterPro" id="IPR006694">
    <property type="entry name" value="Fatty_acid_hydroxylase"/>
</dbReference>
<reference evidence="6 7" key="1">
    <citation type="submission" date="2020-08" db="EMBL/GenBank/DDBJ databases">
        <title>Genomic Encyclopedia of Type Strains, Phase IV (KMG-IV): sequencing the most valuable type-strain genomes for metagenomic binning, comparative biology and taxonomic classification.</title>
        <authorList>
            <person name="Goeker M."/>
        </authorList>
    </citation>
    <scope>NUCLEOTIDE SEQUENCE [LARGE SCALE GENOMIC DNA]</scope>
    <source>
        <strain evidence="6 7">DSM 29854</strain>
    </source>
</reference>
<dbReference type="GO" id="GO:0016491">
    <property type="term" value="F:oxidoreductase activity"/>
    <property type="evidence" value="ECO:0007669"/>
    <property type="project" value="InterPro"/>
</dbReference>
<comment type="subcellular location">
    <subcellularLocation>
        <location evidence="1">Membrane</location>
    </subcellularLocation>
</comment>
<keyword evidence="7" id="KW-1185">Reference proteome</keyword>
<dbReference type="AlphaFoldDB" id="A0A839GMK2"/>
<keyword evidence="3" id="KW-1133">Transmembrane helix</keyword>
<gene>
    <name evidence="6" type="ORF">FHS90_001483</name>
</gene>
<evidence type="ECO:0000256" key="1">
    <source>
        <dbReference type="ARBA" id="ARBA00004370"/>
    </source>
</evidence>
<evidence type="ECO:0000256" key="3">
    <source>
        <dbReference type="ARBA" id="ARBA00022989"/>
    </source>
</evidence>
<dbReference type="GO" id="GO:0008610">
    <property type="term" value="P:lipid biosynthetic process"/>
    <property type="evidence" value="ECO:0007669"/>
    <property type="project" value="InterPro"/>
</dbReference>
<evidence type="ECO:0000256" key="4">
    <source>
        <dbReference type="ARBA" id="ARBA00023136"/>
    </source>
</evidence>
<dbReference type="GO" id="GO:0005506">
    <property type="term" value="F:iron ion binding"/>
    <property type="evidence" value="ECO:0007669"/>
    <property type="project" value="InterPro"/>
</dbReference>